<feature type="transmembrane region" description="Helical" evidence="5">
    <location>
        <begin position="94"/>
        <end position="114"/>
    </location>
</feature>
<evidence type="ECO:0000256" key="4">
    <source>
        <dbReference type="ARBA" id="ARBA00023136"/>
    </source>
</evidence>
<evidence type="ECO:0008006" key="8">
    <source>
        <dbReference type="Google" id="ProtNLM"/>
    </source>
</evidence>
<keyword evidence="4 5" id="KW-0472">Membrane</keyword>
<keyword evidence="7" id="KW-1185">Reference proteome</keyword>
<dbReference type="GO" id="GO:0016020">
    <property type="term" value="C:membrane"/>
    <property type="evidence" value="ECO:0007669"/>
    <property type="project" value="UniProtKB-SubCell"/>
</dbReference>
<dbReference type="OrthoDB" id="7933078at2759"/>
<dbReference type="PANTHER" id="PTHR23291:SF47">
    <property type="entry name" value="TRANSMEMBRANE BAX INHIBITOR MOTIF CONTAINING 7"/>
    <property type="match status" value="1"/>
</dbReference>
<dbReference type="PANTHER" id="PTHR23291">
    <property type="entry name" value="BAX INHIBITOR-RELATED"/>
    <property type="match status" value="1"/>
</dbReference>
<evidence type="ECO:0000313" key="6">
    <source>
        <dbReference type="EMBL" id="PVD19272.1"/>
    </source>
</evidence>
<evidence type="ECO:0000313" key="7">
    <source>
        <dbReference type="Proteomes" id="UP000245119"/>
    </source>
</evidence>
<protein>
    <recommendedName>
        <fullName evidence="8">MARVEL domain-containing protein</fullName>
    </recommendedName>
</protein>
<sequence>MDLQKGGSQVVTLSITAFALQTKWDFTVMFGALIIFTIVMLVAGIMMLILGRTWIVAIVYSSLGALLFCLWLLFDVQSLMAGRQYQLSPEDYVPAALFIYIDVIAIFTYILEIIKLVNN</sequence>
<feature type="transmembrane region" description="Helical" evidence="5">
    <location>
        <begin position="28"/>
        <end position="49"/>
    </location>
</feature>
<comment type="caution">
    <text evidence="5">Lacks conserved residue(s) required for the propagation of feature annotation.</text>
</comment>
<dbReference type="Pfam" id="PF01027">
    <property type="entry name" value="Bax1-I"/>
    <property type="match status" value="1"/>
</dbReference>
<dbReference type="AlphaFoldDB" id="A0A2T7NDQ3"/>
<comment type="similarity">
    <text evidence="5">Belongs to the BI1 family.</text>
</comment>
<feature type="transmembrane region" description="Helical" evidence="5">
    <location>
        <begin position="54"/>
        <end position="74"/>
    </location>
</feature>
<comment type="caution">
    <text evidence="6">The sequence shown here is derived from an EMBL/GenBank/DDBJ whole genome shotgun (WGS) entry which is preliminary data.</text>
</comment>
<accession>A0A2T7NDQ3</accession>
<reference evidence="6 7" key="1">
    <citation type="submission" date="2018-04" db="EMBL/GenBank/DDBJ databases">
        <title>The genome of golden apple snail Pomacea canaliculata provides insight into stress tolerance and invasive adaptation.</title>
        <authorList>
            <person name="Liu C."/>
            <person name="Liu B."/>
            <person name="Ren Y."/>
            <person name="Zhang Y."/>
            <person name="Wang H."/>
            <person name="Li S."/>
            <person name="Jiang F."/>
            <person name="Yin L."/>
            <person name="Zhang G."/>
            <person name="Qian W."/>
            <person name="Fan W."/>
        </authorList>
    </citation>
    <scope>NUCLEOTIDE SEQUENCE [LARGE SCALE GENOMIC DNA]</scope>
    <source>
        <strain evidence="6">SZHN2017</strain>
        <tissue evidence="6">Muscle</tissue>
    </source>
</reference>
<dbReference type="InterPro" id="IPR006214">
    <property type="entry name" value="Bax_inhibitor_1-related"/>
</dbReference>
<keyword evidence="3 5" id="KW-1133">Transmembrane helix</keyword>
<keyword evidence="2 5" id="KW-0812">Transmembrane</keyword>
<evidence type="ECO:0000256" key="2">
    <source>
        <dbReference type="ARBA" id="ARBA00022692"/>
    </source>
</evidence>
<organism evidence="6 7">
    <name type="scientific">Pomacea canaliculata</name>
    <name type="common">Golden apple snail</name>
    <dbReference type="NCBI Taxonomy" id="400727"/>
    <lineage>
        <taxon>Eukaryota</taxon>
        <taxon>Metazoa</taxon>
        <taxon>Spiralia</taxon>
        <taxon>Lophotrochozoa</taxon>
        <taxon>Mollusca</taxon>
        <taxon>Gastropoda</taxon>
        <taxon>Caenogastropoda</taxon>
        <taxon>Architaenioglossa</taxon>
        <taxon>Ampullarioidea</taxon>
        <taxon>Ampullariidae</taxon>
        <taxon>Pomacea</taxon>
    </lineage>
</organism>
<evidence type="ECO:0000256" key="3">
    <source>
        <dbReference type="ARBA" id="ARBA00022989"/>
    </source>
</evidence>
<evidence type="ECO:0000256" key="1">
    <source>
        <dbReference type="ARBA" id="ARBA00004141"/>
    </source>
</evidence>
<proteinExistence type="inferred from homology"/>
<dbReference type="EMBL" id="PZQS01000013">
    <property type="protein sequence ID" value="PVD19272.1"/>
    <property type="molecule type" value="Genomic_DNA"/>
</dbReference>
<evidence type="ECO:0000256" key="5">
    <source>
        <dbReference type="RuleBase" id="RU004379"/>
    </source>
</evidence>
<dbReference type="Proteomes" id="UP000245119">
    <property type="component" value="Linkage Group LG13"/>
</dbReference>
<comment type="subcellular location">
    <subcellularLocation>
        <location evidence="1">Membrane</location>
        <topology evidence="1">Multi-pass membrane protein</topology>
    </subcellularLocation>
</comment>
<name>A0A2T7NDQ3_POMCA</name>
<gene>
    <name evidence="6" type="ORF">C0Q70_19758</name>
</gene>